<name>A0A6I6HJH5_VARPD</name>
<dbReference type="RefSeq" id="WP_157616733.1">
    <property type="nucleotide sequence ID" value="NZ_CP046622.1"/>
</dbReference>
<sequence>MTLVELMVAAAIGLVVVLAATATFIGSRQLFAANAEAQAVEDSLRFAAAVVRGIVRQAGYADYAPDHVGPDGSVVIGSNANLMVSPDDPSDLDIVGASHARVGLTGESYGSHNSRGVNGSDSLRVRFFGRSRDGGGDTEPDGTMVDCMGIAQAGPSDDGPSLADRAWSFFFVAEAADKEPELYCKYRSDKEGSFRSEPLARGIEVFKVVYAYDGNGDGVPERWLDAAQLEALAGSTAGINDEWRKVVGLRIGMVARSGPGIGEARTQVELLYPLGADFPDVSFMPPADGRLRRTSTFTVMLRNVMKEPAP</sequence>
<dbReference type="Proteomes" id="UP000425817">
    <property type="component" value="Chromosome"/>
</dbReference>
<dbReference type="EMBL" id="CP046622">
    <property type="protein sequence ID" value="QGW82983.1"/>
    <property type="molecule type" value="Genomic_DNA"/>
</dbReference>
<organism evidence="1 2">
    <name type="scientific">Variovorax paradoxus</name>
    <dbReference type="NCBI Taxonomy" id="34073"/>
    <lineage>
        <taxon>Bacteria</taxon>
        <taxon>Pseudomonadati</taxon>
        <taxon>Pseudomonadota</taxon>
        <taxon>Betaproteobacteria</taxon>
        <taxon>Burkholderiales</taxon>
        <taxon>Comamonadaceae</taxon>
        <taxon>Variovorax</taxon>
    </lineage>
</organism>
<dbReference type="OrthoDB" id="8780389at2"/>
<dbReference type="Pfam" id="PF16074">
    <property type="entry name" value="PilW"/>
    <property type="match status" value="1"/>
</dbReference>
<dbReference type="AlphaFoldDB" id="A0A6I6HJH5"/>
<reference evidence="1 2" key="1">
    <citation type="submission" date="2019-12" db="EMBL/GenBank/DDBJ databases">
        <title>Hybrid Genome Assemblies of two High G+C Isolates from Undergraduate Microbiology Courses.</title>
        <authorList>
            <person name="Ne Ville C.J."/>
            <person name="Enright D."/>
            <person name="Hernandez I."/>
            <person name="Dodsworth J."/>
            <person name="Orwin P.M."/>
        </authorList>
    </citation>
    <scope>NUCLEOTIDE SEQUENCE [LARGE SCALE GENOMIC DNA]</scope>
    <source>
        <strain evidence="1 2">CSUSB</strain>
    </source>
</reference>
<evidence type="ECO:0008006" key="3">
    <source>
        <dbReference type="Google" id="ProtNLM"/>
    </source>
</evidence>
<evidence type="ECO:0000313" key="1">
    <source>
        <dbReference type="EMBL" id="QGW82983.1"/>
    </source>
</evidence>
<gene>
    <name evidence="1" type="ORF">GOQ09_15985</name>
</gene>
<dbReference type="GO" id="GO:0043683">
    <property type="term" value="P:type IV pilus assembly"/>
    <property type="evidence" value="ECO:0007669"/>
    <property type="project" value="InterPro"/>
</dbReference>
<proteinExistence type="predicted"/>
<evidence type="ECO:0000313" key="2">
    <source>
        <dbReference type="Proteomes" id="UP000425817"/>
    </source>
</evidence>
<dbReference type="InterPro" id="IPR032092">
    <property type="entry name" value="PilW"/>
</dbReference>
<accession>A0A6I6HJH5</accession>
<protein>
    <recommendedName>
        <fullName evidence="3">Type IV pilus assembly protein PilW</fullName>
    </recommendedName>
</protein>